<evidence type="ECO:0000259" key="8">
    <source>
        <dbReference type="Pfam" id="PF10433"/>
    </source>
</evidence>
<evidence type="ECO:0000256" key="2">
    <source>
        <dbReference type="ARBA" id="ARBA00022664"/>
    </source>
</evidence>
<dbReference type="InterPro" id="IPR058543">
    <property type="entry name" value="Beta-prop_RSE1/DDB1/CPSF1_2nd"/>
</dbReference>
<keyword evidence="5" id="KW-0539">Nucleus</keyword>
<dbReference type="OrthoDB" id="436637at2759"/>
<evidence type="ECO:0000256" key="6">
    <source>
        <dbReference type="ARBA" id="ARBA00038266"/>
    </source>
</evidence>
<dbReference type="GO" id="GO:0003676">
    <property type="term" value="F:nucleic acid binding"/>
    <property type="evidence" value="ECO:0007669"/>
    <property type="project" value="InterPro"/>
</dbReference>
<reference evidence="10" key="1">
    <citation type="journal article" date="2020" name="Stud. Mycol.">
        <title>101 Dothideomycetes genomes: a test case for predicting lifestyles and emergence of pathogens.</title>
        <authorList>
            <person name="Haridas S."/>
            <person name="Albert R."/>
            <person name="Binder M."/>
            <person name="Bloem J."/>
            <person name="Labutti K."/>
            <person name="Salamov A."/>
            <person name="Andreopoulos B."/>
            <person name="Baker S."/>
            <person name="Barry K."/>
            <person name="Bills G."/>
            <person name="Bluhm B."/>
            <person name="Cannon C."/>
            <person name="Castanera R."/>
            <person name="Culley D."/>
            <person name="Daum C."/>
            <person name="Ezra D."/>
            <person name="Gonzalez J."/>
            <person name="Henrissat B."/>
            <person name="Kuo A."/>
            <person name="Liang C."/>
            <person name="Lipzen A."/>
            <person name="Lutzoni F."/>
            <person name="Magnuson J."/>
            <person name="Mondo S."/>
            <person name="Nolan M."/>
            <person name="Ohm R."/>
            <person name="Pangilinan J."/>
            <person name="Park H.-J."/>
            <person name="Ramirez L."/>
            <person name="Alfaro M."/>
            <person name="Sun H."/>
            <person name="Tritt A."/>
            <person name="Yoshinaga Y."/>
            <person name="Zwiers L.-H."/>
            <person name="Turgeon B."/>
            <person name="Goodwin S."/>
            <person name="Spatafora J."/>
            <person name="Crous P."/>
            <person name="Grigoriev I."/>
        </authorList>
    </citation>
    <scope>NUCLEOTIDE SEQUENCE</scope>
    <source>
        <strain evidence="10">CBS 123094</strain>
    </source>
</reference>
<feature type="domain" description="RSE1/DDB1/CPSF1 first beta-propeller" evidence="8">
    <location>
        <begin position="22"/>
        <end position="415"/>
    </location>
</feature>
<keyword evidence="4" id="KW-0508">mRNA splicing</keyword>
<evidence type="ECO:0000256" key="1">
    <source>
        <dbReference type="ARBA" id="ARBA00004123"/>
    </source>
</evidence>
<sequence length="1247" mass="137555">MTTFSSMSLYSLTLQPPSSTVQAVTGDYVGSGREQILCASGSRISIVQISRKRGGAVIELFSEDMFAIVRSIAKFRITGVTKDYIAITTDSGRFVSFEFLQTTHKLRLIHEETYGKSGVRRVIPGEYLAADPSGRAVMLASIEKNRIAYLLQRAGRSDVTISSPLEAHRPQSLMYCLVALDQGVDNPVFASIEANYGRIDAESPPGTDATVDKHIMYYELDMGLNHVVDRGFEKVDRTSNILFAVPGGHRYPGGVLCCGEDSITYLSMQRINATRKRVAIPRREGPTEDPNRKRHIIGGAVLKRGKTGKFFFLLQSEDGDLFKVSLDSVKSRSFEGVETPEVDRIRIKYFDTIPVASSICVLKDGFVYCASESGDRAVYDMVSLGEDTEDPEYDSTQFPLDTNEDFSVPFFTPRPLQNLSAVDAVPSQNPIMDMDVADMTRNEAPQIYTVCGSGARSTFRVTKNAMAVLEAIDTPLPEPATEIWTARLTSEDEFDTLIVLSLISGSTLLLRVGEDNVDEAGSIGLLTETTTLGVQQFGEDCVLQVHPRGIRQVQGIEYNLDEKDQVVATHGRITDWACPPHRTIVACATNTRQVTIALSSGDILHFEAAAHGLLAKSETQIHLDDTVTCLALPEVPEGKTRASFLAVGVGDQTVRVYNLIPDHEGQVLQEVSLQATSAPATAVAICNMRDRSPQGYGMYLHIGLRSGVYIRTVIDEHNGELRGAQARSLGHIAIKLARVFAAGEPAVIAMGARCHISYAHPQTQNLSTTPLSGAHFTSSFNFSGPSFKGIIAMKSSELRIFQINDLTKKLSENSIPLQYTPRKLVRDPYNELYYVVQSDNNTMPHKTRQELSAKDVNGDVSMNGEQGMGELPATEFGYPRMLGSWASCIQVIDPIAMQVTCTIELEDNKCALSAAAFSFDSQPDTFFLAVGVAKDLIFSPFHFTSGGVRLYKLTSRSTLEFLHETPLDSPPLALLPFKGKLLTGDGRNLTLFDYGTKSLLRKARARNCVPARIQDLKTQGSRIVVADQAESVTYVVHKEQAHPQLLIPFADDTVTRHTTSIDMLDYNTVAGGDKFGNVWLLRCPKEVSDAADESNDGQHLLQSKKFLSGTPNRLDLVAHYYVNDIPKAIQKTSLVTGGEQIIVWAGLQGTLGTFLPITSRRYFKMFQQLELAMRLKHKPISGRDHLAYRSYYNPVKAVIDGDLVERFLLLSRDDRERIVAEIDVGGARLDVDDVEAQIWLMRSYYAF</sequence>
<keyword evidence="3" id="KW-0747">Spliceosome</keyword>
<evidence type="ECO:0000259" key="7">
    <source>
        <dbReference type="Pfam" id="PF03178"/>
    </source>
</evidence>
<accession>A0A6A5W9U0</accession>
<dbReference type="SUPFAM" id="SSF50969">
    <property type="entry name" value="YVTN repeat-like/Quinoprotein amine dehydrogenase"/>
    <property type="match status" value="1"/>
</dbReference>
<dbReference type="Pfam" id="PF03178">
    <property type="entry name" value="CPSF_A"/>
    <property type="match status" value="1"/>
</dbReference>
<evidence type="ECO:0008006" key="12">
    <source>
        <dbReference type="Google" id="ProtNLM"/>
    </source>
</evidence>
<dbReference type="Gene3D" id="2.130.10.10">
    <property type="entry name" value="YVTN repeat-like/Quinoprotein amine dehydrogenase"/>
    <property type="match status" value="3"/>
</dbReference>
<comment type="subcellular location">
    <subcellularLocation>
        <location evidence="1">Nucleus</location>
    </subcellularLocation>
</comment>
<dbReference type="GO" id="GO:0006397">
    <property type="term" value="P:mRNA processing"/>
    <property type="evidence" value="ECO:0007669"/>
    <property type="project" value="UniProtKB-KW"/>
</dbReference>
<keyword evidence="2" id="KW-0507">mRNA processing</keyword>
<comment type="similarity">
    <text evidence="6">Belongs to the RSE1 family.</text>
</comment>
<name>A0A6A5W9U0_9PLEO</name>
<evidence type="ECO:0000256" key="3">
    <source>
        <dbReference type="ARBA" id="ARBA00022728"/>
    </source>
</evidence>
<dbReference type="Gene3D" id="1.10.150.910">
    <property type="match status" value="1"/>
</dbReference>
<dbReference type="EMBL" id="ML977604">
    <property type="protein sequence ID" value="KAF1998452.1"/>
    <property type="molecule type" value="Genomic_DNA"/>
</dbReference>
<dbReference type="PANTHER" id="PTHR10644">
    <property type="entry name" value="DNA REPAIR/RNA PROCESSING CPSF FAMILY"/>
    <property type="match status" value="1"/>
</dbReference>
<dbReference type="InterPro" id="IPR050358">
    <property type="entry name" value="RSE1/DDB1/CFT1"/>
</dbReference>
<evidence type="ECO:0000313" key="10">
    <source>
        <dbReference type="EMBL" id="KAF1998452.1"/>
    </source>
</evidence>
<feature type="domain" description="RSE1/DDB1/CPSF1 second beta-propeller" evidence="9">
    <location>
        <begin position="474"/>
        <end position="803"/>
    </location>
</feature>
<dbReference type="InterPro" id="IPR015943">
    <property type="entry name" value="WD40/YVTN_repeat-like_dom_sf"/>
</dbReference>
<dbReference type="Pfam" id="PF10433">
    <property type="entry name" value="Beta-prop_RSE1_1st"/>
    <property type="match status" value="1"/>
</dbReference>
<dbReference type="Proteomes" id="UP000799779">
    <property type="component" value="Unassembled WGS sequence"/>
</dbReference>
<evidence type="ECO:0000313" key="11">
    <source>
        <dbReference type="Proteomes" id="UP000799779"/>
    </source>
</evidence>
<gene>
    <name evidence="10" type="ORF">P154DRAFT_578032</name>
</gene>
<dbReference type="GO" id="GO:0005681">
    <property type="term" value="C:spliceosomal complex"/>
    <property type="evidence" value="ECO:0007669"/>
    <property type="project" value="UniProtKB-KW"/>
</dbReference>
<organism evidence="10 11">
    <name type="scientific">Amniculicola lignicola CBS 123094</name>
    <dbReference type="NCBI Taxonomy" id="1392246"/>
    <lineage>
        <taxon>Eukaryota</taxon>
        <taxon>Fungi</taxon>
        <taxon>Dikarya</taxon>
        <taxon>Ascomycota</taxon>
        <taxon>Pezizomycotina</taxon>
        <taxon>Dothideomycetes</taxon>
        <taxon>Pleosporomycetidae</taxon>
        <taxon>Pleosporales</taxon>
        <taxon>Amniculicolaceae</taxon>
        <taxon>Amniculicola</taxon>
    </lineage>
</organism>
<dbReference type="Pfam" id="PF23726">
    <property type="entry name" value="Beta-prop_RSE1_2nd"/>
    <property type="match status" value="1"/>
</dbReference>
<dbReference type="GO" id="GO:0008380">
    <property type="term" value="P:RNA splicing"/>
    <property type="evidence" value="ECO:0007669"/>
    <property type="project" value="UniProtKB-KW"/>
</dbReference>
<keyword evidence="11" id="KW-1185">Reference proteome</keyword>
<dbReference type="InterPro" id="IPR004871">
    <property type="entry name" value="RSE1/DDB1/CPSF1_C"/>
</dbReference>
<dbReference type="AlphaFoldDB" id="A0A6A5W9U0"/>
<feature type="domain" description="RSE1/DDB1/CPSF1 C-terminal" evidence="7">
    <location>
        <begin position="886"/>
        <end position="1208"/>
    </location>
</feature>
<evidence type="ECO:0000256" key="5">
    <source>
        <dbReference type="ARBA" id="ARBA00023242"/>
    </source>
</evidence>
<proteinExistence type="inferred from homology"/>
<protein>
    <recommendedName>
        <fullName evidence="12">Pre-mRNA-splicing factor rse1</fullName>
    </recommendedName>
</protein>
<evidence type="ECO:0000256" key="4">
    <source>
        <dbReference type="ARBA" id="ARBA00023187"/>
    </source>
</evidence>
<dbReference type="InterPro" id="IPR011044">
    <property type="entry name" value="Quino_amine_DH_bsu"/>
</dbReference>
<dbReference type="FunFam" id="2.130.10.10:FF:001143">
    <property type="entry name" value="Pre-mRNA-splicing factor rse-1, putative"/>
    <property type="match status" value="1"/>
</dbReference>
<dbReference type="InterPro" id="IPR018846">
    <property type="entry name" value="Beta-prop_RSE1/DDB1/CPSF1_1st"/>
</dbReference>
<evidence type="ECO:0000259" key="9">
    <source>
        <dbReference type="Pfam" id="PF23726"/>
    </source>
</evidence>